<organism evidence="11 12">
    <name type="scientific">Neobacillus rhizophilus</name>
    <dbReference type="NCBI Taxonomy" id="2833579"/>
    <lineage>
        <taxon>Bacteria</taxon>
        <taxon>Bacillati</taxon>
        <taxon>Bacillota</taxon>
        <taxon>Bacilli</taxon>
        <taxon>Bacillales</taxon>
        <taxon>Bacillaceae</taxon>
        <taxon>Neobacillus</taxon>
    </lineage>
</organism>
<dbReference type="InterPro" id="IPR004088">
    <property type="entry name" value="KH_dom_type_1"/>
</dbReference>
<dbReference type="SUPFAM" id="SSF54791">
    <property type="entry name" value="Eukaryotic type KH-domain (KH-domain type I)"/>
    <property type="match status" value="1"/>
</dbReference>
<comment type="similarity">
    <text evidence="2 9">Belongs to the polyribonucleotide nucleotidyltransferase family.</text>
</comment>
<dbReference type="Pfam" id="PF03725">
    <property type="entry name" value="RNase_PH_C"/>
    <property type="match status" value="2"/>
</dbReference>
<dbReference type="InterPro" id="IPR001247">
    <property type="entry name" value="ExoRNase_PH_dom1"/>
</dbReference>
<dbReference type="SMART" id="SM00322">
    <property type="entry name" value="KH"/>
    <property type="match status" value="1"/>
</dbReference>
<dbReference type="NCBIfam" id="TIGR03591">
    <property type="entry name" value="polynuc_phos"/>
    <property type="match status" value="1"/>
</dbReference>
<comment type="cofactor">
    <cofactor evidence="9">
        <name>Mg(2+)</name>
        <dbReference type="ChEBI" id="CHEBI:18420"/>
    </cofactor>
</comment>
<dbReference type="GO" id="GO:0006402">
    <property type="term" value="P:mRNA catabolic process"/>
    <property type="evidence" value="ECO:0007669"/>
    <property type="project" value="UniProtKB-UniRule"/>
</dbReference>
<gene>
    <name evidence="9 11" type="primary">pnp</name>
    <name evidence="11" type="ORF">KHA99_05110</name>
</gene>
<dbReference type="NCBIfam" id="NF008805">
    <property type="entry name" value="PRK11824.1"/>
    <property type="match status" value="1"/>
</dbReference>
<name>A0A942TZQ4_9BACI</name>
<dbReference type="SUPFAM" id="SSF54211">
    <property type="entry name" value="Ribosomal protein S5 domain 2-like"/>
    <property type="match status" value="2"/>
</dbReference>
<dbReference type="RefSeq" id="WP_213116318.1">
    <property type="nucleotide sequence ID" value="NZ_JAGYPF010000001.1"/>
</dbReference>
<evidence type="ECO:0000256" key="6">
    <source>
        <dbReference type="ARBA" id="ARBA00022723"/>
    </source>
</evidence>
<dbReference type="InterPro" id="IPR004087">
    <property type="entry name" value="KH_dom"/>
</dbReference>
<dbReference type="GO" id="GO:0005829">
    <property type="term" value="C:cytosol"/>
    <property type="evidence" value="ECO:0007669"/>
    <property type="project" value="TreeGrafter"/>
</dbReference>
<dbReference type="EMBL" id="JAGYPF010000001">
    <property type="protein sequence ID" value="MBS4211836.1"/>
    <property type="molecule type" value="Genomic_DNA"/>
</dbReference>
<evidence type="ECO:0000256" key="1">
    <source>
        <dbReference type="ARBA" id="ARBA00004496"/>
    </source>
</evidence>
<dbReference type="SUPFAM" id="SSF55666">
    <property type="entry name" value="Ribonuclease PH domain 2-like"/>
    <property type="match status" value="2"/>
</dbReference>
<keyword evidence="12" id="KW-1185">Reference proteome</keyword>
<dbReference type="GO" id="GO:0000287">
    <property type="term" value="F:magnesium ion binding"/>
    <property type="evidence" value="ECO:0007669"/>
    <property type="project" value="UniProtKB-UniRule"/>
</dbReference>
<accession>A0A942TZQ4</accession>
<dbReference type="GO" id="GO:0004654">
    <property type="term" value="F:polyribonucleotide nucleotidyltransferase activity"/>
    <property type="evidence" value="ECO:0007669"/>
    <property type="project" value="UniProtKB-UniRule"/>
</dbReference>
<dbReference type="PANTHER" id="PTHR11252:SF0">
    <property type="entry name" value="POLYRIBONUCLEOTIDE NUCLEOTIDYLTRANSFERASE 1, MITOCHONDRIAL"/>
    <property type="match status" value="1"/>
</dbReference>
<dbReference type="Pfam" id="PF03726">
    <property type="entry name" value="PNPase"/>
    <property type="match status" value="1"/>
</dbReference>
<dbReference type="InterPro" id="IPR027408">
    <property type="entry name" value="PNPase/RNase_PH_dom_sf"/>
</dbReference>
<dbReference type="Pfam" id="PF00575">
    <property type="entry name" value="S1"/>
    <property type="match status" value="1"/>
</dbReference>
<dbReference type="Proteomes" id="UP000679749">
    <property type="component" value="Unassembled WGS sequence"/>
</dbReference>
<dbReference type="InterPro" id="IPR015847">
    <property type="entry name" value="ExoRNase_PH_dom2"/>
</dbReference>
<keyword evidence="3 9" id="KW-0963">Cytoplasm</keyword>
<dbReference type="SUPFAM" id="SSF46915">
    <property type="entry name" value="Polynucleotide phosphorylase/guanosine pentaphosphate synthase (PNPase/GPSI), domain 3"/>
    <property type="match status" value="1"/>
</dbReference>
<dbReference type="FunFam" id="2.40.50.140:FF:000023">
    <property type="entry name" value="Polyribonucleotide nucleotidyltransferase"/>
    <property type="match status" value="1"/>
</dbReference>
<evidence type="ECO:0000256" key="4">
    <source>
        <dbReference type="ARBA" id="ARBA00022679"/>
    </source>
</evidence>
<dbReference type="CDD" id="cd02393">
    <property type="entry name" value="KH-I_PNPase"/>
    <property type="match status" value="1"/>
</dbReference>
<evidence type="ECO:0000256" key="2">
    <source>
        <dbReference type="ARBA" id="ARBA00007404"/>
    </source>
</evidence>
<comment type="function">
    <text evidence="9">Involved in mRNA degradation. Catalyzes the phosphorolysis of single-stranded polyribonucleotides processively in the 3'- to 5'-direction.</text>
</comment>
<dbReference type="InterPro" id="IPR036456">
    <property type="entry name" value="PNPase_PH_RNA-bd_sf"/>
</dbReference>
<dbReference type="Pfam" id="PF01138">
    <property type="entry name" value="RNase_PH"/>
    <property type="match status" value="2"/>
</dbReference>
<dbReference type="Gene3D" id="3.30.1370.10">
    <property type="entry name" value="K Homology domain, type 1"/>
    <property type="match status" value="1"/>
</dbReference>
<sequence>MDQQKHEYSMEWAGRKLTVEIGQLAKQANGAALVRYGDTAVLSTATASKEPKNLDFFPLTVNYEERLYAVGKIPGGFIKREGRPSEKAILASRLIDRPIRPLFADGFRNEVQVISIVMSVDQDCSSEMAAMFGSSLALSVSDIPFEGPIAGVVVGRVNNEFVINPTVEQAEKSDIHLTVAGTKDAINMVEAGADEVPEEIMLEAIMFGHEEIKRLIEFQEKIVAEIGKEKRQINLYELDKELEAKVREMCETDMISAIQVQEKHAREAAITDVKNRVLAHFDEQEVADDERKQVKQILDKMVKGEVRRLITVEKVRPDGRKIDEIRPLSSQVGILPRTHGSGLFTRGQTQALSICTLGAMGDVQILDGLGIEEEKRFMHHYNFPSFSVGETGPIRGPGRREIGHGALGERALEPVVPNEKDFPYTIRLVSEVLESNGSTSQASICASTLAMMDAGVPIKAPVAGIAMGLVKSGEHYTVLTDIQGMEDHLGDMDFKVAGTAKGVTALQMDIKIEGLSREILEEALQQAKVGRMQILDSMLATLAEPRLELSRFAPKILTMAINPDKIRDVIGPSGKQINKIIEETGVKIDIEQDGTIFIASADSEMNQKAKQIIEDIVREVVVGQLYLGKVKRIEKFGAFVEIFAGKDGLVHISELAEERVGKVEDVVKIGDEILVKVTEIDKQGRVNLSRKAVLKEQKEKAEQNQ</sequence>
<evidence type="ECO:0000313" key="11">
    <source>
        <dbReference type="EMBL" id="MBS4211836.1"/>
    </source>
</evidence>
<feature type="binding site" evidence="9">
    <location>
        <position position="493"/>
    </location>
    <ligand>
        <name>Mg(2+)</name>
        <dbReference type="ChEBI" id="CHEBI:18420"/>
    </ligand>
</feature>
<dbReference type="CDD" id="cd11364">
    <property type="entry name" value="RNase_PH_PNPase_2"/>
    <property type="match status" value="1"/>
</dbReference>
<dbReference type="InterPro" id="IPR012340">
    <property type="entry name" value="NA-bd_OB-fold"/>
</dbReference>
<proteinExistence type="inferred from homology"/>
<dbReference type="CDD" id="cd04472">
    <property type="entry name" value="S1_PNPase"/>
    <property type="match status" value="1"/>
</dbReference>
<dbReference type="SMART" id="SM00316">
    <property type="entry name" value="S1"/>
    <property type="match status" value="1"/>
</dbReference>
<evidence type="ECO:0000313" key="12">
    <source>
        <dbReference type="Proteomes" id="UP000679749"/>
    </source>
</evidence>
<feature type="binding site" evidence="9">
    <location>
        <position position="487"/>
    </location>
    <ligand>
        <name>Mg(2+)</name>
        <dbReference type="ChEBI" id="CHEBI:18420"/>
    </ligand>
</feature>
<dbReference type="CDD" id="cd11363">
    <property type="entry name" value="RNase_PH_PNPase_1"/>
    <property type="match status" value="1"/>
</dbReference>
<dbReference type="FunFam" id="3.30.1370.10:FF:000001">
    <property type="entry name" value="Polyribonucleotide nucleotidyltransferase"/>
    <property type="match status" value="1"/>
</dbReference>
<dbReference type="Gene3D" id="3.30.230.70">
    <property type="entry name" value="GHMP Kinase, N-terminal domain"/>
    <property type="match status" value="2"/>
</dbReference>
<dbReference type="SUPFAM" id="SSF50249">
    <property type="entry name" value="Nucleic acid-binding proteins"/>
    <property type="match status" value="1"/>
</dbReference>
<comment type="caution">
    <text evidence="11">The sequence shown here is derived from an EMBL/GenBank/DDBJ whole genome shotgun (WGS) entry which is preliminary data.</text>
</comment>
<evidence type="ECO:0000256" key="9">
    <source>
        <dbReference type="HAMAP-Rule" id="MF_01595"/>
    </source>
</evidence>
<evidence type="ECO:0000256" key="8">
    <source>
        <dbReference type="ARBA" id="ARBA00022884"/>
    </source>
</evidence>
<dbReference type="FunFam" id="3.30.230.70:FF:000001">
    <property type="entry name" value="Polyribonucleotide nucleotidyltransferase"/>
    <property type="match status" value="1"/>
</dbReference>
<dbReference type="InterPro" id="IPR012162">
    <property type="entry name" value="PNPase"/>
</dbReference>
<dbReference type="Gene3D" id="2.40.50.140">
    <property type="entry name" value="Nucleic acid-binding proteins"/>
    <property type="match status" value="1"/>
</dbReference>
<keyword evidence="5 9" id="KW-0548">Nucleotidyltransferase</keyword>
<reference evidence="11" key="1">
    <citation type="submission" date="2021-05" db="EMBL/GenBank/DDBJ databases">
        <title>Novel Bacillus species.</title>
        <authorList>
            <person name="Liu G."/>
        </authorList>
    </citation>
    <scope>NUCLEOTIDE SEQUENCE</scope>
    <source>
        <strain evidence="11">FJAT-49825</strain>
    </source>
</reference>
<comment type="catalytic activity">
    <reaction evidence="9">
        <text>RNA(n+1) + phosphate = RNA(n) + a ribonucleoside 5'-diphosphate</text>
        <dbReference type="Rhea" id="RHEA:22096"/>
        <dbReference type="Rhea" id="RHEA-COMP:14527"/>
        <dbReference type="Rhea" id="RHEA-COMP:17342"/>
        <dbReference type="ChEBI" id="CHEBI:43474"/>
        <dbReference type="ChEBI" id="CHEBI:57930"/>
        <dbReference type="ChEBI" id="CHEBI:140395"/>
        <dbReference type="EC" id="2.7.7.8"/>
    </reaction>
</comment>
<dbReference type="GO" id="GO:0000175">
    <property type="term" value="F:3'-5'-RNA exonuclease activity"/>
    <property type="evidence" value="ECO:0007669"/>
    <property type="project" value="TreeGrafter"/>
</dbReference>
<dbReference type="InterPro" id="IPR003029">
    <property type="entry name" value="S1_domain"/>
</dbReference>
<dbReference type="EC" id="2.7.7.8" evidence="9"/>
<keyword evidence="4 9" id="KW-0808">Transferase</keyword>
<keyword evidence="6 9" id="KW-0479">Metal-binding</keyword>
<dbReference type="GO" id="GO:0006396">
    <property type="term" value="P:RNA processing"/>
    <property type="evidence" value="ECO:0007669"/>
    <property type="project" value="InterPro"/>
</dbReference>
<comment type="subcellular location">
    <subcellularLocation>
        <location evidence="1 9">Cytoplasm</location>
    </subcellularLocation>
</comment>
<evidence type="ECO:0000256" key="5">
    <source>
        <dbReference type="ARBA" id="ARBA00022695"/>
    </source>
</evidence>
<dbReference type="Pfam" id="PF00013">
    <property type="entry name" value="KH_1"/>
    <property type="match status" value="1"/>
</dbReference>
<dbReference type="FunFam" id="3.30.230.70:FF:000002">
    <property type="entry name" value="Polyribonucleotide nucleotidyltransferase"/>
    <property type="match status" value="1"/>
</dbReference>
<keyword evidence="8 9" id="KW-0694">RNA-binding</keyword>
<evidence type="ECO:0000256" key="3">
    <source>
        <dbReference type="ARBA" id="ARBA00022490"/>
    </source>
</evidence>
<evidence type="ECO:0000256" key="7">
    <source>
        <dbReference type="ARBA" id="ARBA00022842"/>
    </source>
</evidence>
<dbReference type="PROSITE" id="PS50084">
    <property type="entry name" value="KH_TYPE_1"/>
    <property type="match status" value="1"/>
</dbReference>
<dbReference type="InterPro" id="IPR020568">
    <property type="entry name" value="Ribosomal_Su5_D2-typ_SF"/>
</dbReference>
<dbReference type="InterPro" id="IPR036612">
    <property type="entry name" value="KH_dom_type_1_sf"/>
</dbReference>
<dbReference type="HAMAP" id="MF_01595">
    <property type="entry name" value="PNPase"/>
    <property type="match status" value="1"/>
</dbReference>
<dbReference type="InterPro" id="IPR036345">
    <property type="entry name" value="ExoRNase_PH_dom2_sf"/>
</dbReference>
<protein>
    <recommendedName>
        <fullName evidence="9">Polyribonucleotide nucleotidyltransferase</fullName>
        <ecNumber evidence="9">2.7.7.8</ecNumber>
    </recommendedName>
    <alternativeName>
        <fullName evidence="9">Polynucleotide phosphorylase</fullName>
        <shortName evidence="9">PNPase</shortName>
    </alternativeName>
</protein>
<dbReference type="GO" id="GO:0003723">
    <property type="term" value="F:RNA binding"/>
    <property type="evidence" value="ECO:0007669"/>
    <property type="project" value="UniProtKB-UniRule"/>
</dbReference>
<feature type="domain" description="S1 motif" evidence="10">
    <location>
        <begin position="623"/>
        <end position="691"/>
    </location>
</feature>
<dbReference type="PANTHER" id="PTHR11252">
    <property type="entry name" value="POLYRIBONUCLEOTIDE NUCLEOTIDYLTRANSFERASE"/>
    <property type="match status" value="1"/>
</dbReference>
<evidence type="ECO:0000259" key="10">
    <source>
        <dbReference type="PROSITE" id="PS50126"/>
    </source>
</evidence>
<dbReference type="PROSITE" id="PS50126">
    <property type="entry name" value="S1"/>
    <property type="match status" value="1"/>
</dbReference>
<dbReference type="InterPro" id="IPR015848">
    <property type="entry name" value="PNPase_PH_RNA-bd_bac/org-type"/>
</dbReference>
<keyword evidence="7 9" id="KW-0460">Magnesium</keyword>
<dbReference type="AlphaFoldDB" id="A0A942TZQ4"/>
<dbReference type="PIRSF" id="PIRSF005499">
    <property type="entry name" value="PNPase"/>
    <property type="match status" value="1"/>
</dbReference>